<sequence length="39" mass="4306">MDAIANSYLVKYFCTGILIPLIPLDPPLEKGGTRDFPLL</sequence>
<dbReference type="Proteomes" id="UP000319783">
    <property type="component" value="Unassembled WGS sequence"/>
</dbReference>
<accession>A0A533Q8B5</accession>
<comment type="caution">
    <text evidence="1">The sequence shown here is derived from an EMBL/GenBank/DDBJ whole genome shotgun (WGS) entry which is preliminary data.</text>
</comment>
<organism evidence="1 2">
    <name type="scientific">Candidatus Jettenia ecosi</name>
    <dbReference type="NCBI Taxonomy" id="2494326"/>
    <lineage>
        <taxon>Bacteria</taxon>
        <taxon>Pseudomonadati</taxon>
        <taxon>Planctomycetota</taxon>
        <taxon>Candidatus Brocadiia</taxon>
        <taxon>Candidatus Brocadiales</taxon>
        <taxon>Candidatus Brocadiaceae</taxon>
        <taxon>Candidatus Jettenia</taxon>
    </lineage>
</organism>
<protein>
    <submittedName>
        <fullName evidence="1">Uncharacterized protein</fullName>
    </submittedName>
</protein>
<gene>
    <name evidence="1" type="ORF">JETT_2826</name>
</gene>
<reference evidence="1 2" key="1">
    <citation type="submission" date="2019-04" db="EMBL/GenBank/DDBJ databases">
        <title>Genome of a novel bacterium Candidatus Jettenia ecosi reconstructed from metagenome of an anammox bioreactor.</title>
        <authorList>
            <person name="Mardanov A.V."/>
            <person name="Beletsky A.V."/>
            <person name="Ravin N.V."/>
            <person name="Botchkova E.A."/>
            <person name="Litti Y.V."/>
            <person name="Nozhevnikova A.N."/>
        </authorList>
    </citation>
    <scope>NUCLEOTIDE SEQUENCE [LARGE SCALE GENOMIC DNA]</scope>
    <source>
        <strain evidence="1">J2</strain>
    </source>
</reference>
<dbReference type="AlphaFoldDB" id="A0A533Q8B5"/>
<proteinExistence type="predicted"/>
<evidence type="ECO:0000313" key="2">
    <source>
        <dbReference type="Proteomes" id="UP000319783"/>
    </source>
</evidence>
<evidence type="ECO:0000313" key="1">
    <source>
        <dbReference type="EMBL" id="TLD40906.1"/>
    </source>
</evidence>
<name>A0A533Q8B5_9BACT</name>
<dbReference type="EMBL" id="SULG01000072">
    <property type="protein sequence ID" value="TLD40906.1"/>
    <property type="molecule type" value="Genomic_DNA"/>
</dbReference>